<dbReference type="EMBL" id="QGGI01000023">
    <property type="protein sequence ID" value="PWJ87550.1"/>
    <property type="molecule type" value="Genomic_DNA"/>
</dbReference>
<sequence length="82" mass="9248">MEEKIAMISIAITNREESFEKVNKILHDFGDNILLRVGYPMKKENIAIIFIIFKSNTDLIGALNGKLGQVSGVKVKSHILKY</sequence>
<dbReference type="Gene3D" id="3.30.70.1150">
    <property type="entry name" value="ACT-like. Chain A, domain 2"/>
    <property type="match status" value="1"/>
</dbReference>
<evidence type="ECO:0000313" key="1">
    <source>
        <dbReference type="EMBL" id="PWJ87550.1"/>
    </source>
</evidence>
<protein>
    <submittedName>
        <fullName evidence="1">Iron-only hydrogenase system regulator</fullName>
    </submittedName>
</protein>
<dbReference type="InterPro" id="IPR045865">
    <property type="entry name" value="ACT-like_dom_sf"/>
</dbReference>
<gene>
    <name evidence="1" type="ORF">C7380_12332</name>
</gene>
<dbReference type="Proteomes" id="UP000245921">
    <property type="component" value="Unassembled WGS sequence"/>
</dbReference>
<dbReference type="RefSeq" id="WP_109606251.1">
    <property type="nucleotide sequence ID" value="NZ_JAMHJO010000018.1"/>
</dbReference>
<dbReference type="InterPro" id="IPR027271">
    <property type="entry name" value="Acetolactate_synth/TF_NikR_C"/>
</dbReference>
<accession>A0AA45C4Z3</accession>
<comment type="caution">
    <text evidence="1">The sequence shown here is derived from an EMBL/GenBank/DDBJ whole genome shotgun (WGS) entry which is preliminary data.</text>
</comment>
<dbReference type="SUPFAM" id="SSF55021">
    <property type="entry name" value="ACT-like"/>
    <property type="match status" value="1"/>
</dbReference>
<name>A0AA45C4Z3_9BACT</name>
<proteinExistence type="predicted"/>
<evidence type="ECO:0000313" key="2">
    <source>
        <dbReference type="Proteomes" id="UP000245921"/>
    </source>
</evidence>
<keyword evidence="2" id="KW-1185">Reference proteome</keyword>
<dbReference type="NCBIfam" id="TIGR03959">
    <property type="entry name" value="hyd_TM1266"/>
    <property type="match status" value="1"/>
</dbReference>
<organism evidence="1 2">
    <name type="scientific">Oceanotoga teriensis</name>
    <dbReference type="NCBI Taxonomy" id="515440"/>
    <lineage>
        <taxon>Bacteria</taxon>
        <taxon>Thermotogati</taxon>
        <taxon>Thermotogota</taxon>
        <taxon>Thermotogae</taxon>
        <taxon>Petrotogales</taxon>
        <taxon>Petrotogaceae</taxon>
        <taxon>Oceanotoga</taxon>
    </lineage>
</organism>
<dbReference type="AlphaFoldDB" id="A0AA45C4Z3"/>
<dbReference type="Pfam" id="PF21699">
    <property type="entry name" value="TM1266-like"/>
    <property type="match status" value="1"/>
</dbReference>
<dbReference type="InterPro" id="IPR023860">
    <property type="entry name" value="FeFe-hyd_TM1266"/>
</dbReference>
<reference evidence="1 2" key="1">
    <citation type="submission" date="2018-05" db="EMBL/GenBank/DDBJ databases">
        <title>Genomic Encyclopedia of Type Strains, Phase IV (KMG-IV): sequencing the most valuable type-strain genomes for metagenomic binning, comparative biology and taxonomic classification.</title>
        <authorList>
            <person name="Goeker M."/>
        </authorList>
    </citation>
    <scope>NUCLEOTIDE SEQUENCE [LARGE SCALE GENOMIC DNA]</scope>
    <source>
        <strain evidence="1 2">DSM 24906</strain>
    </source>
</reference>